<dbReference type="AlphaFoldDB" id="A0A419EPE7"/>
<dbReference type="GO" id="GO:0004065">
    <property type="term" value="F:arylsulfatase activity"/>
    <property type="evidence" value="ECO:0007669"/>
    <property type="project" value="TreeGrafter"/>
</dbReference>
<organism evidence="8 9">
    <name type="scientific">Candidatus Abyssobacteria bacterium SURF_17</name>
    <dbReference type="NCBI Taxonomy" id="2093361"/>
    <lineage>
        <taxon>Bacteria</taxon>
        <taxon>Pseudomonadati</taxon>
        <taxon>Candidatus Hydrogenedentota</taxon>
        <taxon>Candidatus Abyssobacteria</taxon>
    </lineage>
</organism>
<gene>
    <name evidence="8" type="ORF">C4532_18665</name>
</gene>
<evidence type="ECO:0000256" key="2">
    <source>
        <dbReference type="ARBA" id="ARBA00008779"/>
    </source>
</evidence>
<dbReference type="InterPro" id="IPR017850">
    <property type="entry name" value="Alkaline_phosphatase_core_sf"/>
</dbReference>
<feature type="domain" description="Sulfatase N-terminal" evidence="7">
    <location>
        <begin position="62"/>
        <end position="383"/>
    </location>
</feature>
<dbReference type="PANTHER" id="PTHR42693">
    <property type="entry name" value="ARYLSULFATASE FAMILY MEMBER"/>
    <property type="match status" value="1"/>
</dbReference>
<dbReference type="Proteomes" id="UP000285961">
    <property type="component" value="Unassembled WGS sequence"/>
</dbReference>
<dbReference type="Gene3D" id="3.30.1120.10">
    <property type="match status" value="1"/>
</dbReference>
<accession>A0A419EPE7</accession>
<keyword evidence="3" id="KW-0479">Metal-binding</keyword>
<dbReference type="InterPro" id="IPR000917">
    <property type="entry name" value="Sulfatase_N"/>
</dbReference>
<reference evidence="8 9" key="1">
    <citation type="journal article" date="2017" name="ISME J.">
        <title>Energy and carbon metabolisms in a deep terrestrial subsurface fluid microbial community.</title>
        <authorList>
            <person name="Momper L."/>
            <person name="Jungbluth S.P."/>
            <person name="Lee M.D."/>
            <person name="Amend J.P."/>
        </authorList>
    </citation>
    <scope>NUCLEOTIDE SEQUENCE [LARGE SCALE GENOMIC DNA]</scope>
    <source>
        <strain evidence="8">SURF_17</strain>
    </source>
</reference>
<dbReference type="GO" id="GO:0046872">
    <property type="term" value="F:metal ion binding"/>
    <property type="evidence" value="ECO:0007669"/>
    <property type="project" value="UniProtKB-KW"/>
</dbReference>
<keyword evidence="6" id="KW-0106">Calcium</keyword>
<dbReference type="Pfam" id="PF00884">
    <property type="entry name" value="Sulfatase"/>
    <property type="match status" value="1"/>
</dbReference>
<protein>
    <submittedName>
        <fullName evidence="8">Arylsulfatase</fullName>
    </submittedName>
</protein>
<name>A0A419EPE7_9BACT</name>
<dbReference type="InterPro" id="IPR050738">
    <property type="entry name" value="Sulfatase"/>
</dbReference>
<comment type="cofactor">
    <cofactor evidence="1">
        <name>Ca(2+)</name>
        <dbReference type="ChEBI" id="CHEBI:29108"/>
    </cofactor>
</comment>
<evidence type="ECO:0000313" key="9">
    <source>
        <dbReference type="Proteomes" id="UP000285961"/>
    </source>
</evidence>
<evidence type="ECO:0000256" key="4">
    <source>
        <dbReference type="ARBA" id="ARBA00022729"/>
    </source>
</evidence>
<evidence type="ECO:0000256" key="1">
    <source>
        <dbReference type="ARBA" id="ARBA00001913"/>
    </source>
</evidence>
<comment type="caution">
    <text evidence="8">The sequence shown here is derived from an EMBL/GenBank/DDBJ whole genome shotgun (WGS) entry which is preliminary data.</text>
</comment>
<evidence type="ECO:0000259" key="7">
    <source>
        <dbReference type="Pfam" id="PF00884"/>
    </source>
</evidence>
<dbReference type="SUPFAM" id="SSF53649">
    <property type="entry name" value="Alkaline phosphatase-like"/>
    <property type="match status" value="1"/>
</dbReference>
<dbReference type="Gene3D" id="3.40.720.10">
    <property type="entry name" value="Alkaline Phosphatase, subunit A"/>
    <property type="match status" value="1"/>
</dbReference>
<keyword evidence="5" id="KW-0378">Hydrolase</keyword>
<evidence type="ECO:0000313" key="8">
    <source>
        <dbReference type="EMBL" id="RJP64822.1"/>
    </source>
</evidence>
<evidence type="ECO:0000256" key="5">
    <source>
        <dbReference type="ARBA" id="ARBA00022801"/>
    </source>
</evidence>
<dbReference type="PANTHER" id="PTHR42693:SF42">
    <property type="entry name" value="ARYLSULFATASE G"/>
    <property type="match status" value="1"/>
</dbReference>
<comment type="similarity">
    <text evidence="2">Belongs to the sulfatase family.</text>
</comment>
<proteinExistence type="inferred from homology"/>
<evidence type="ECO:0000256" key="6">
    <source>
        <dbReference type="ARBA" id="ARBA00022837"/>
    </source>
</evidence>
<dbReference type="EMBL" id="QZKI01000134">
    <property type="protein sequence ID" value="RJP64822.1"/>
    <property type="molecule type" value="Genomic_DNA"/>
</dbReference>
<keyword evidence="4" id="KW-0732">Signal</keyword>
<dbReference type="CDD" id="cd16142">
    <property type="entry name" value="ARS_like"/>
    <property type="match status" value="1"/>
</dbReference>
<evidence type="ECO:0000256" key="3">
    <source>
        <dbReference type="ARBA" id="ARBA00022723"/>
    </source>
</evidence>
<sequence length="510" mass="57962">MTLPYHNRDLNRKTLARILDQADLTNEEFIALLHEVGAYVLHGNELKGIPEREKTMAYPNRPNIVYFLCDNLGFGELGCYGGGILRGVETRRLDRFADEGLKLLNFAPEAQCTPTRSALMTGRYSVRSGTHTVALAGSGGGIVAWERTMGDILSEAGYATTIYGKWHIGTEKGRWPTDHGFDEWYGIPRSYDECLWPDDPWYDPKRDPISYVLEGRKGEDIRAVKQQTLEARRNIDLDYMERAKAFLKRSVDAGKPFFLYFNHSMLHLPTVPRDEFKGKTGNDDYADSTLELDSDFGVLLDYLDELGVADNTVVVFSGDNGPEELEPWRGTAGFFEGSYFTGMEGSLRTPCLIRYPGKVPVGRQSNEIVHITDMFTTLLRWAGCDIPSDRIIDGIDQRAFFEGTQENSNREGFPFWNGPTLYGAKWRNFKAKMMEQRYYTDPALPIPNPNLVNLIVDPKERKPLNYPHLHSWVGFHMMLILMEFQESVQREPLIPPGAPVDYVPKQKKSS</sequence>